<dbReference type="InterPro" id="IPR023393">
    <property type="entry name" value="START-like_dom_sf"/>
</dbReference>
<evidence type="ECO:0000256" key="5">
    <source>
        <dbReference type="ARBA" id="ARBA00068698"/>
    </source>
</evidence>
<accession>A0A8K0DEK8</accession>
<dbReference type="InterPro" id="IPR001666">
    <property type="entry name" value="PI_transfer"/>
</dbReference>
<comment type="caution">
    <text evidence="9">The sequence shown here is derived from an EMBL/GenBank/DDBJ whole genome shotgun (WGS) entry which is preliminary data.</text>
</comment>
<feature type="region of interest" description="Disordered" evidence="7">
    <location>
        <begin position="253"/>
        <end position="301"/>
    </location>
</feature>
<dbReference type="InterPro" id="IPR055261">
    <property type="entry name" value="PI_transfer_N"/>
</dbReference>
<evidence type="ECO:0000256" key="1">
    <source>
        <dbReference type="ARBA" id="ARBA00022448"/>
    </source>
</evidence>
<keyword evidence="1" id="KW-0813">Transport</keyword>
<dbReference type="AlphaFoldDB" id="A0A8K0DEK8"/>
<feature type="domain" description="Phosphatidylinositol transfer protein N-terminal" evidence="8">
    <location>
        <begin position="3"/>
        <end position="244"/>
    </location>
</feature>
<reference evidence="9" key="1">
    <citation type="submission" date="2019-08" db="EMBL/GenBank/DDBJ databases">
        <title>The genome of the North American firefly Photinus pyralis.</title>
        <authorList>
            <consortium name="Photinus pyralis genome working group"/>
            <person name="Fallon T.R."/>
            <person name="Sander Lower S.E."/>
            <person name="Weng J.-K."/>
        </authorList>
    </citation>
    <scope>NUCLEOTIDE SEQUENCE</scope>
    <source>
        <strain evidence="9">TRF0915ILg1</strain>
        <tissue evidence="9">Whole body</tissue>
    </source>
</reference>
<dbReference type="Proteomes" id="UP000801492">
    <property type="component" value="Unassembled WGS sequence"/>
</dbReference>
<evidence type="ECO:0000313" key="10">
    <source>
        <dbReference type="Proteomes" id="UP000801492"/>
    </source>
</evidence>
<keyword evidence="3" id="KW-0446">Lipid-binding</keyword>
<feature type="compositionally biased region" description="Low complexity" evidence="7">
    <location>
        <begin position="272"/>
        <end position="290"/>
    </location>
</feature>
<sequence>MVLTKEYRICMPMTVDEYQIGQLYMIARHSLEQSGNGEGVEVVENKECVDPKYGKGRFTEKRVYLSSRLPYWIQAMIPRIFYVTEKAWNYYPHTMTEYTCSFLPRFYISIQTSYENNNGCTENCLNLTPEQLAERVVEHLDIAYDELSPKHYKEEEDLRFFQSKKTLRGPLVEGWRNNCNPIMCSYKVVKSSFEVWGLQTRVEEFLHSCIKEVLLLGHRQAFAWIDEWINMTYEDVRQYEENLQSQTNNLVKPIQNDEDSSDSPVGTGGEGDSISDISVSSQSQSSPKSPTAKKGGYFSWF</sequence>
<evidence type="ECO:0000256" key="6">
    <source>
        <dbReference type="ARBA" id="ARBA00082927"/>
    </source>
</evidence>
<evidence type="ECO:0000256" key="4">
    <source>
        <dbReference type="ARBA" id="ARBA00061154"/>
    </source>
</evidence>
<dbReference type="GO" id="GO:0008526">
    <property type="term" value="F:phosphatidylinositol transfer activity"/>
    <property type="evidence" value="ECO:0007669"/>
    <property type="project" value="TreeGrafter"/>
</dbReference>
<evidence type="ECO:0000313" key="9">
    <source>
        <dbReference type="EMBL" id="KAF2902117.1"/>
    </source>
</evidence>
<evidence type="ECO:0000256" key="3">
    <source>
        <dbReference type="ARBA" id="ARBA00023121"/>
    </source>
</evidence>
<dbReference type="EMBL" id="VTPC01001391">
    <property type="protein sequence ID" value="KAF2902117.1"/>
    <property type="molecule type" value="Genomic_DNA"/>
</dbReference>
<dbReference type="OrthoDB" id="10053061at2759"/>
<dbReference type="PRINTS" id="PR00391">
    <property type="entry name" value="PITRANSFER"/>
</dbReference>
<organism evidence="9 10">
    <name type="scientific">Ignelater luminosus</name>
    <name type="common">Cucubano</name>
    <name type="synonym">Pyrophorus luminosus</name>
    <dbReference type="NCBI Taxonomy" id="2038154"/>
    <lineage>
        <taxon>Eukaryota</taxon>
        <taxon>Metazoa</taxon>
        <taxon>Ecdysozoa</taxon>
        <taxon>Arthropoda</taxon>
        <taxon>Hexapoda</taxon>
        <taxon>Insecta</taxon>
        <taxon>Pterygota</taxon>
        <taxon>Neoptera</taxon>
        <taxon>Endopterygota</taxon>
        <taxon>Coleoptera</taxon>
        <taxon>Polyphaga</taxon>
        <taxon>Elateriformia</taxon>
        <taxon>Elateroidea</taxon>
        <taxon>Elateridae</taxon>
        <taxon>Agrypninae</taxon>
        <taxon>Pyrophorini</taxon>
        <taxon>Ignelater</taxon>
    </lineage>
</organism>
<keyword evidence="2" id="KW-0445">Lipid transport</keyword>
<dbReference type="Gene3D" id="3.30.530.20">
    <property type="match status" value="1"/>
</dbReference>
<evidence type="ECO:0000256" key="7">
    <source>
        <dbReference type="SAM" id="MobiDB-lite"/>
    </source>
</evidence>
<proteinExistence type="inferred from homology"/>
<comment type="similarity">
    <text evidence="4">Belongs to the PtdIns transfer protein family. PI transfer class IIB subfamily.</text>
</comment>
<dbReference type="GO" id="GO:0005737">
    <property type="term" value="C:cytoplasm"/>
    <property type="evidence" value="ECO:0007669"/>
    <property type="project" value="UniProtKB-ARBA"/>
</dbReference>
<dbReference type="GO" id="GO:0035091">
    <property type="term" value="F:phosphatidylinositol binding"/>
    <property type="evidence" value="ECO:0007669"/>
    <property type="project" value="TreeGrafter"/>
</dbReference>
<keyword evidence="10" id="KW-1185">Reference proteome</keyword>
<gene>
    <name evidence="9" type="ORF">ILUMI_04066</name>
</gene>
<dbReference type="Pfam" id="PF02121">
    <property type="entry name" value="IP_trans"/>
    <property type="match status" value="1"/>
</dbReference>
<dbReference type="PANTHER" id="PTHR10658:SF54">
    <property type="entry name" value="CYTOPLASMIC PHOSPHATIDYLINOSITOL TRANSFER PROTEIN 1"/>
    <property type="match status" value="1"/>
</dbReference>
<dbReference type="PANTHER" id="PTHR10658">
    <property type="entry name" value="PHOSPHATIDYLINOSITOL TRANSFER PROTEIN"/>
    <property type="match status" value="1"/>
</dbReference>
<evidence type="ECO:0000259" key="8">
    <source>
        <dbReference type="Pfam" id="PF02121"/>
    </source>
</evidence>
<dbReference type="GO" id="GO:0005634">
    <property type="term" value="C:nucleus"/>
    <property type="evidence" value="ECO:0007669"/>
    <property type="project" value="UniProtKB-ARBA"/>
</dbReference>
<dbReference type="FunFam" id="3.30.530.20:FF:000011">
    <property type="entry name" value="cytoplasmic phosphatidylinositol transfer protein 1 isoform X2"/>
    <property type="match status" value="1"/>
</dbReference>
<name>A0A8K0DEK8_IGNLU</name>
<protein>
    <recommendedName>
        <fullName evidence="5">Cytoplasmic phosphatidylinositol transfer protein 1</fullName>
    </recommendedName>
    <alternativeName>
        <fullName evidence="6">Retinal degeneration B homolog beta</fullName>
    </alternativeName>
</protein>
<evidence type="ECO:0000256" key="2">
    <source>
        <dbReference type="ARBA" id="ARBA00023055"/>
    </source>
</evidence>
<dbReference type="SUPFAM" id="SSF55961">
    <property type="entry name" value="Bet v1-like"/>
    <property type="match status" value="1"/>
</dbReference>